<dbReference type="GO" id="GO:0019068">
    <property type="term" value="P:virion assembly"/>
    <property type="evidence" value="ECO:0007669"/>
    <property type="project" value="InterPro"/>
</dbReference>
<dbReference type="InterPro" id="IPR003036">
    <property type="entry name" value="Gag_P30"/>
</dbReference>
<feature type="domain" description="Core shell protein Gag P30" evidence="1">
    <location>
        <begin position="19"/>
        <end position="153"/>
    </location>
</feature>
<dbReference type="SUPFAM" id="SSF47943">
    <property type="entry name" value="Retrovirus capsid protein, N-terminal core domain"/>
    <property type="match status" value="1"/>
</dbReference>
<feature type="non-terminal residue" evidence="2">
    <location>
        <position position="1"/>
    </location>
</feature>
<protein>
    <recommendedName>
        <fullName evidence="1">Core shell protein Gag P30 domain-containing protein</fullName>
    </recommendedName>
</protein>
<evidence type="ECO:0000259" key="1">
    <source>
        <dbReference type="Pfam" id="PF02093"/>
    </source>
</evidence>
<dbReference type="InterPro" id="IPR050462">
    <property type="entry name" value="Retroviral_Gag-Pol_poly"/>
</dbReference>
<dbReference type="Pfam" id="PF02093">
    <property type="entry name" value="Gag_p30"/>
    <property type="match status" value="1"/>
</dbReference>
<gene>
    <name evidence="2" type="ORF">N302_12002</name>
</gene>
<dbReference type="Gene3D" id="1.10.375.10">
    <property type="entry name" value="Human Immunodeficiency Virus Type 1 Capsid Protein"/>
    <property type="match status" value="1"/>
</dbReference>
<dbReference type="AlphaFoldDB" id="A0A091F0Y8"/>
<evidence type="ECO:0000313" key="3">
    <source>
        <dbReference type="Proteomes" id="UP000052976"/>
    </source>
</evidence>
<feature type="non-terminal residue" evidence="2">
    <location>
        <position position="153"/>
    </location>
</feature>
<dbReference type="STRING" id="85066.A0A091F0Y8"/>
<organism evidence="2 3">
    <name type="scientific">Corvus brachyrhynchos</name>
    <name type="common">American crow</name>
    <dbReference type="NCBI Taxonomy" id="85066"/>
    <lineage>
        <taxon>Eukaryota</taxon>
        <taxon>Metazoa</taxon>
        <taxon>Chordata</taxon>
        <taxon>Craniata</taxon>
        <taxon>Vertebrata</taxon>
        <taxon>Euteleostomi</taxon>
        <taxon>Archelosauria</taxon>
        <taxon>Archosauria</taxon>
        <taxon>Dinosauria</taxon>
        <taxon>Saurischia</taxon>
        <taxon>Theropoda</taxon>
        <taxon>Coelurosauria</taxon>
        <taxon>Aves</taxon>
        <taxon>Neognathae</taxon>
        <taxon>Neoaves</taxon>
        <taxon>Telluraves</taxon>
        <taxon>Australaves</taxon>
        <taxon>Passeriformes</taxon>
        <taxon>Corvoidea</taxon>
        <taxon>Corvidae</taxon>
        <taxon>Corvus</taxon>
    </lineage>
</organism>
<reference evidence="2 3" key="1">
    <citation type="submission" date="2014-04" db="EMBL/GenBank/DDBJ databases">
        <title>Genome evolution of avian class.</title>
        <authorList>
            <person name="Zhang G."/>
            <person name="Li C."/>
        </authorList>
    </citation>
    <scope>NUCLEOTIDE SEQUENCE [LARGE SCALE GENOMIC DNA]</scope>
    <source>
        <strain evidence="2">BGI_N302</strain>
    </source>
</reference>
<accession>A0A091F0Y8</accession>
<sequence>QAVGNQGLIYIKTPFSLVELQQWKASVRRYRENPEKVANFVGKAVKTQNPHWNNLDAMMDTLLDETEKEMVRRTVITAIEAQIAARTLQGPVNDIFPLNDPGWDPNVTEQMVRLKCYQNWVVFCIKCAIPKAVNWSKLYEISQDRNETPTDFL</sequence>
<dbReference type="InterPro" id="IPR008919">
    <property type="entry name" value="Retrov_capsid_N"/>
</dbReference>
<proteinExistence type="predicted"/>
<dbReference type="PANTHER" id="PTHR33166">
    <property type="entry name" value="GAG_P30 DOMAIN-CONTAINING PROTEIN"/>
    <property type="match status" value="1"/>
</dbReference>
<keyword evidence="3" id="KW-1185">Reference proteome</keyword>
<dbReference type="EMBL" id="KK719350">
    <property type="protein sequence ID" value="KFO62916.1"/>
    <property type="molecule type" value="Genomic_DNA"/>
</dbReference>
<dbReference type="Proteomes" id="UP000052976">
    <property type="component" value="Unassembled WGS sequence"/>
</dbReference>
<evidence type="ECO:0000313" key="2">
    <source>
        <dbReference type="EMBL" id="KFO62916.1"/>
    </source>
</evidence>
<name>A0A091F0Y8_CORBR</name>